<dbReference type="RefSeq" id="XP_006691609.1">
    <property type="nucleotide sequence ID" value="XM_006691546.1"/>
</dbReference>
<dbReference type="EMBL" id="GL988039">
    <property type="protein sequence ID" value="EGS22617.1"/>
    <property type="molecule type" value="Genomic_DNA"/>
</dbReference>
<evidence type="ECO:0000256" key="1">
    <source>
        <dbReference type="SAM" id="MobiDB-lite"/>
    </source>
</evidence>
<dbReference type="KEGG" id="cthr:CTHT_0010890"/>
<protein>
    <submittedName>
        <fullName evidence="2">Uncharacterized protein</fullName>
    </submittedName>
</protein>
<name>G0S0Q7_CHATD</name>
<feature type="compositionally biased region" description="Pro residues" evidence="1">
    <location>
        <begin position="57"/>
        <end position="95"/>
    </location>
</feature>
<evidence type="ECO:0000313" key="3">
    <source>
        <dbReference type="Proteomes" id="UP000008066"/>
    </source>
</evidence>
<proteinExistence type="predicted"/>
<reference evidence="2 3" key="1">
    <citation type="journal article" date="2011" name="Cell">
        <title>Insight into structure and assembly of the nuclear pore complex by utilizing the genome of a eukaryotic thermophile.</title>
        <authorList>
            <person name="Amlacher S."/>
            <person name="Sarges P."/>
            <person name="Flemming D."/>
            <person name="van Noort V."/>
            <person name="Kunze R."/>
            <person name="Devos D.P."/>
            <person name="Arumugam M."/>
            <person name="Bork P."/>
            <person name="Hurt E."/>
        </authorList>
    </citation>
    <scope>NUCLEOTIDE SEQUENCE [LARGE SCALE GENOMIC DNA]</scope>
    <source>
        <strain evidence="3">DSM 1495 / CBS 144.50 / IMI 039719</strain>
    </source>
</reference>
<keyword evidence="3" id="KW-1185">Reference proteome</keyword>
<evidence type="ECO:0000313" key="2">
    <source>
        <dbReference type="EMBL" id="EGS22617.1"/>
    </source>
</evidence>
<gene>
    <name evidence="2" type="ORF">CTHT_0010890</name>
</gene>
<feature type="region of interest" description="Disordered" evidence="1">
    <location>
        <begin position="56"/>
        <end position="98"/>
    </location>
</feature>
<dbReference type="AlphaFoldDB" id="G0S0Q7"/>
<sequence>MTSSHTKNLPHYFLFRIPLFGTCFKDWNTQLDWDSTDDLLKDNGFGLDHSFGFCPMLLPPRPGPRPPPTPPPNPRPGPLPPRPPNPPPTPPPSPPRRSAAFGLMIAAY</sequence>
<dbReference type="Proteomes" id="UP000008066">
    <property type="component" value="Unassembled WGS sequence"/>
</dbReference>
<dbReference type="GeneID" id="18255127"/>
<organism evidence="3">
    <name type="scientific">Chaetomium thermophilum (strain DSM 1495 / CBS 144.50 / IMI 039719)</name>
    <name type="common">Thermochaetoides thermophila</name>
    <dbReference type="NCBI Taxonomy" id="759272"/>
    <lineage>
        <taxon>Eukaryota</taxon>
        <taxon>Fungi</taxon>
        <taxon>Dikarya</taxon>
        <taxon>Ascomycota</taxon>
        <taxon>Pezizomycotina</taxon>
        <taxon>Sordariomycetes</taxon>
        <taxon>Sordariomycetidae</taxon>
        <taxon>Sordariales</taxon>
        <taxon>Chaetomiaceae</taxon>
        <taxon>Thermochaetoides</taxon>
    </lineage>
</organism>
<accession>G0S0Q7</accession>
<dbReference type="HOGENOM" id="CLU_2196650_0_0_1"/>